<dbReference type="Proteomes" id="UP000828251">
    <property type="component" value="Unassembled WGS sequence"/>
</dbReference>
<dbReference type="EMBL" id="JAIQCV010000005">
    <property type="protein sequence ID" value="KAH1096922.1"/>
    <property type="molecule type" value="Genomic_DNA"/>
</dbReference>
<feature type="region of interest" description="Disordered" evidence="1">
    <location>
        <begin position="35"/>
        <end position="78"/>
    </location>
</feature>
<feature type="region of interest" description="Disordered" evidence="1">
    <location>
        <begin position="1"/>
        <end position="21"/>
    </location>
</feature>
<evidence type="ECO:0000313" key="2">
    <source>
        <dbReference type="EMBL" id="KAH1096922.1"/>
    </source>
</evidence>
<evidence type="ECO:0000256" key="1">
    <source>
        <dbReference type="SAM" id="MobiDB-lite"/>
    </source>
</evidence>
<reference evidence="2 3" key="1">
    <citation type="journal article" date="2021" name="Plant Biotechnol. J.">
        <title>Multi-omics assisted identification of the key and species-specific regulatory components of drought-tolerant mechanisms in Gossypium stocksii.</title>
        <authorList>
            <person name="Yu D."/>
            <person name="Ke L."/>
            <person name="Zhang D."/>
            <person name="Wu Y."/>
            <person name="Sun Y."/>
            <person name="Mei J."/>
            <person name="Sun J."/>
            <person name="Sun Y."/>
        </authorList>
    </citation>
    <scope>NUCLEOTIDE SEQUENCE [LARGE SCALE GENOMIC DNA]</scope>
    <source>
        <strain evidence="3">cv. E1</strain>
        <tissue evidence="2">Leaf</tissue>
    </source>
</reference>
<keyword evidence="3" id="KW-1185">Reference proteome</keyword>
<accession>A0A9D4A9D1</accession>
<name>A0A9D4A9D1_9ROSI</name>
<protein>
    <submittedName>
        <fullName evidence="2">Uncharacterized protein</fullName>
    </submittedName>
</protein>
<proteinExistence type="predicted"/>
<comment type="caution">
    <text evidence="2">The sequence shown here is derived from an EMBL/GenBank/DDBJ whole genome shotgun (WGS) entry which is preliminary data.</text>
</comment>
<feature type="compositionally biased region" description="Polar residues" evidence="1">
    <location>
        <begin position="1"/>
        <end position="15"/>
    </location>
</feature>
<evidence type="ECO:0000313" key="3">
    <source>
        <dbReference type="Proteomes" id="UP000828251"/>
    </source>
</evidence>
<dbReference type="AlphaFoldDB" id="A0A9D4A9D1"/>
<organism evidence="2 3">
    <name type="scientific">Gossypium stocksii</name>
    <dbReference type="NCBI Taxonomy" id="47602"/>
    <lineage>
        <taxon>Eukaryota</taxon>
        <taxon>Viridiplantae</taxon>
        <taxon>Streptophyta</taxon>
        <taxon>Embryophyta</taxon>
        <taxon>Tracheophyta</taxon>
        <taxon>Spermatophyta</taxon>
        <taxon>Magnoliopsida</taxon>
        <taxon>eudicotyledons</taxon>
        <taxon>Gunneridae</taxon>
        <taxon>Pentapetalae</taxon>
        <taxon>rosids</taxon>
        <taxon>malvids</taxon>
        <taxon>Malvales</taxon>
        <taxon>Malvaceae</taxon>
        <taxon>Malvoideae</taxon>
        <taxon>Gossypium</taxon>
    </lineage>
</organism>
<feature type="non-terminal residue" evidence="2">
    <location>
        <position position="1"/>
    </location>
</feature>
<sequence>ANSLINGPRSSSNYPTMPKQVPYMDITPLLGEARAKERATTSSSKNLIAKKNKKKPRVDGTTQEFKESERPTNNTTWT</sequence>
<gene>
    <name evidence="2" type="ORF">J1N35_013843</name>
</gene>